<feature type="domain" description="Helicase C-terminal" evidence="8">
    <location>
        <begin position="834"/>
        <end position="1068"/>
    </location>
</feature>
<dbReference type="SUPFAM" id="SSF52540">
    <property type="entry name" value="P-loop containing nucleoside triphosphate hydrolases"/>
    <property type="match status" value="3"/>
</dbReference>
<dbReference type="FunFam" id="1.10.10.10:FF:000012">
    <property type="entry name" value="U5 small nuclear ribonucleoprotein helicase"/>
    <property type="match status" value="2"/>
</dbReference>
<dbReference type="GO" id="GO:0003676">
    <property type="term" value="F:nucleic acid binding"/>
    <property type="evidence" value="ECO:0007669"/>
    <property type="project" value="InterPro"/>
</dbReference>
<evidence type="ECO:0000256" key="2">
    <source>
        <dbReference type="ARBA" id="ARBA00022741"/>
    </source>
</evidence>
<dbReference type="SMART" id="SM00490">
    <property type="entry name" value="HELICc"/>
    <property type="match status" value="1"/>
</dbReference>
<dbReference type="Pfam" id="PF00271">
    <property type="entry name" value="Helicase_C"/>
    <property type="match status" value="1"/>
</dbReference>
<keyword evidence="5" id="KW-0067">ATP-binding</keyword>
<dbReference type="InterPro" id="IPR050474">
    <property type="entry name" value="Hel308_SKI2-like"/>
</dbReference>
<sequence length="2463" mass="287708">MAEEYEKFKRFEYRMNSNLVLQREGPAPNQNEPTGESESLVGKIKYKMGDKVEYNKPVDSRRGKDKNDRSNKKRLDDDNEIYFEKKVKRLKNNSYINNVKEKSVLNINIDDIFLYKPSTKYTEDIFSKIMNIVRNIIGDNTGDIINSACNDVISILKNDDIQNNDTKKREIEDVLEISISDNDFIELNNLAKEIYDFDKKEEDNEIGDDEGVAVIFDEADDYFNYKNGKNKRKDNLDDTGTNVSELSLDDEEEDEEEEDDEEEEEEESEEEDDSGNDDEEGKEDNELTLKKGRKNKKYETHLSLKNMNKDSKFGKNKESDEYEIDTNSIDPHWLQRKLNTIFSEASLCIEKEKEVLDILKIYDIQECENKLVNILMYENFSMVKLFMKNRWKIYYCTLLGQAQSEKEKNKIIENMKKTEEGEEILEELSNFRNIKRNKQSEFTKNLRKEADNLISMKMKETSKYGHRDGLGNGKQFIHDEEGAESGEEEEEDDDGDEEEDNENVEGIKINVKMNNKGKIKIRDGELKAKYIDLEKLNLKIKNNDFLNKEIILPDGSKRIEKKEYDEIIISPNTNDKKGNKNNVRSGKYNYYTNKDEIKLIDINEIPEWARETFFCVNVKKLNAIQSAVYDIAFNRFEENLLICAPTGSGKTNIALLCMLNVINNYRLSSGNIERNNFKIVYISPMKALVNEQVQSFSLRLKSLNLKVCELTGDVHLSSREIDDHQVIVMTPEKFEVISRKWNDKIMLQKIKLIIFDEIHLLNEARGHVLESIITRVNRYVDNNASSISDVNKNNGIRLVGLSATLPNYEDVGIFLRADPKEGIFYFDYSFRPVQLEQYYIGLKEKKGIKKYNLMNEITYEKVLEEAGKNQMLIFVHSRKETYRTAKILIDKFVKNDNLNLFLMDKKISSEILLSEKEAIVNEELKELLPLGFGIHHAGLKRTDRKLVEDLFSDRHLQVLVCTSTLAWGVNLPAHTVIIKGTTIYNINIGNFDELSFMDVLQMIGRSGRPQYDKTGKAIIITDHKNLQLYLSLNNEQMYIESTLMQNIINIINAEIVLKNIQDFKDAINWFKYTYMYIRMMKNPNHYGIGDDKNKLIKNVNNRINDIIYSSFLTLEKYDLVKYNKKLKNVNSTYIGKISSFYYIDYKSMDMYNKKLNKYTSEIELLKIFAMSEEFKNIFIRNEEKTELSILMEKLPIPVKESINISFTKISILLQLYLSNITLNGYIINADLVYIHQNALRIFRSFFEISLKKGFYNLIYLCLKFCKMIEHRMWSSMTPLRQFGLLSKDLIKIIEKKNISFKNYLTMDLNEYITVFKNKKIAKNIYKLVHHFPNIELSAYIQPIDHKMVKVELNVTPDFIYNPKYHGYTMLFWVFVFDIANENILHYDVFTLRKGFETDTMLDGIAGGNSNLNKKNNCDSFDEQLVRFYLPVNDSPFYIIKVISDKWLECECTVNINLCDIYLPPKQGYSTQLLDLQALPISSLKFDSGKRIFMDRNIESLNPVSTQVFTSLYENNGNVLVCCSNWKYYLISAELAIFRIVKYFEELHNYVRYYIKGESNLTKIMNDKKLGNILYNDHLSLIKIVYIAPLEEIVLKTYKNWIPLKKTLDLKMCILSGDVGIDMKLFQTNHIILTTPDKYDNISKKWRRKKMFQNVNLYIYDHIELLNTNYGAIMEVLISRVRYISIQLQISNKNETSKNNDESITQSDLDLVKEYIQNENNKNSKNSKKNNNEVATHLNKLRNLKMEDIYEYIGINRIVCLSSCSLQNSKDVSEWIGCKKNDYYNFISTIRTIPIEIYLFAVNIMNTKNRYISMQRQVYQNIKKFNKNKKNVIIFVTEQKVCKTLALDLILSACNDDFTFNSAVSDHMKDKSGENENILDHISDNILVQCLKKGVGYIYNNMLDIEKKIVENLFDKKGIEILIICYDYLYSLNVYGNNIIILDTIITHYNNTEEDYSIQSILEMISFAGREKEDDKSFVYIYTYITKKEYYKNFIYEPITIESNIEEYLPNLLNNEIVMNTIENYQDSIDLLTWSFFYRRIKKNPNYYGLKGVSTEHISDYLSELIENNIELLSIANCVTVSNEEGDEEGDASSGVLLKPSNLGIISSFYNLDYHIIYFFNQYISSIKGLKKKKILEIICLANLFSDIIKIQSHDIFLCLKIAKSCNIQVTYEFLKLSLDSKSFFKEDDEEEQNEQNDNQIINLTNFVTNPSYFTPNLKALILLHAHINRFSIPVNYIDETKNVLLKSLKLINSLIDVISSNNILNYCLFVMEMSQMITQCFKSTDESNLFQLPYFNEELVKKANQLEIFDIYDLINSEDDIKDDLLNGLSEKEKGSIANFCNSFPILEVNYDIDLEKEYKINEIAQLNVNVDRDISDDDPVGYAHSTYLPFEKEESWWFVIGIKKLNLLLSIKKVSLLKQENNVKINFELPDKPGKYDIVMYLVSDSYIGCDQEYEFTMVVDE</sequence>
<dbReference type="Gene3D" id="1.10.3380.10">
    <property type="entry name" value="Sec63 N-terminal domain-like domain"/>
    <property type="match status" value="2"/>
</dbReference>
<dbReference type="PIRSF" id="PIRSF039073">
    <property type="entry name" value="BRR2"/>
    <property type="match status" value="1"/>
</dbReference>
<feature type="region of interest" description="Disordered" evidence="6">
    <location>
        <begin position="464"/>
        <end position="506"/>
    </location>
</feature>
<dbReference type="InterPro" id="IPR004179">
    <property type="entry name" value="Sec63-dom"/>
</dbReference>
<dbReference type="InterPro" id="IPR036390">
    <property type="entry name" value="WH_DNA-bd_sf"/>
</dbReference>
<dbReference type="InterPro" id="IPR041094">
    <property type="entry name" value="Brr2_helicase_PWI"/>
</dbReference>
<protein>
    <submittedName>
        <fullName evidence="9">Pre-mRNA-splicing helicase BRR2, putative</fullName>
        <ecNumber evidence="9">3.6.4.13</ecNumber>
    </submittedName>
</protein>
<dbReference type="Proteomes" id="UP000507163">
    <property type="component" value="Chromosome 5"/>
</dbReference>
<dbReference type="Pfam" id="PF02889">
    <property type="entry name" value="Sec63"/>
    <property type="match status" value="2"/>
</dbReference>
<feature type="region of interest" description="Disordered" evidence="6">
    <location>
        <begin position="227"/>
        <end position="291"/>
    </location>
</feature>
<dbReference type="InterPro" id="IPR057842">
    <property type="entry name" value="WH_MER3"/>
</dbReference>
<evidence type="ECO:0000256" key="5">
    <source>
        <dbReference type="ARBA" id="ARBA00022840"/>
    </source>
</evidence>
<dbReference type="Gene3D" id="1.10.150.20">
    <property type="entry name" value="5' to 3' exonuclease, C-terminal subdomain"/>
    <property type="match status" value="2"/>
</dbReference>
<dbReference type="GO" id="GO:0005634">
    <property type="term" value="C:nucleus"/>
    <property type="evidence" value="ECO:0007669"/>
    <property type="project" value="TreeGrafter"/>
</dbReference>
<keyword evidence="1" id="KW-0677">Repeat</keyword>
<evidence type="ECO:0000256" key="3">
    <source>
        <dbReference type="ARBA" id="ARBA00022801"/>
    </source>
</evidence>
<dbReference type="EMBL" id="LT608171">
    <property type="protein sequence ID" value="SCL99794.1"/>
    <property type="molecule type" value="Genomic_DNA"/>
</dbReference>
<dbReference type="InterPro" id="IPR027417">
    <property type="entry name" value="P-loop_NTPase"/>
</dbReference>
<evidence type="ECO:0000313" key="10">
    <source>
        <dbReference type="Proteomes" id="UP000507163"/>
    </source>
</evidence>
<dbReference type="InterPro" id="IPR014001">
    <property type="entry name" value="Helicase_ATP-bd"/>
</dbReference>
<dbReference type="SMART" id="SM00487">
    <property type="entry name" value="DEXDc"/>
    <property type="match status" value="1"/>
</dbReference>
<keyword evidence="2" id="KW-0547">Nucleotide-binding</keyword>
<organism evidence="9 10">
    <name type="scientific">Plasmodium chabaudi chabaudi</name>
    <dbReference type="NCBI Taxonomy" id="31271"/>
    <lineage>
        <taxon>Eukaryota</taxon>
        <taxon>Sar</taxon>
        <taxon>Alveolata</taxon>
        <taxon>Apicomplexa</taxon>
        <taxon>Aconoidasida</taxon>
        <taxon>Haemosporida</taxon>
        <taxon>Plasmodiidae</taxon>
        <taxon>Plasmodium</taxon>
        <taxon>Plasmodium (Vinckeia)</taxon>
    </lineage>
</organism>
<evidence type="ECO:0000259" key="8">
    <source>
        <dbReference type="PROSITE" id="PS51194"/>
    </source>
</evidence>
<dbReference type="InterPro" id="IPR001650">
    <property type="entry name" value="Helicase_C-like"/>
</dbReference>
<dbReference type="Pfam" id="PF23445">
    <property type="entry name" value="WHD_SNRNP200"/>
    <property type="match status" value="2"/>
</dbReference>
<evidence type="ECO:0000256" key="6">
    <source>
        <dbReference type="SAM" id="MobiDB-lite"/>
    </source>
</evidence>
<dbReference type="FunFam" id="1.10.3380.10:FF:000001">
    <property type="entry name" value="U5 small nuclear ribonucleoprotein helicase"/>
    <property type="match status" value="1"/>
</dbReference>
<dbReference type="SUPFAM" id="SSF46785">
    <property type="entry name" value="Winged helix' DNA-binding domain"/>
    <property type="match status" value="1"/>
</dbReference>
<reference evidence="9 10" key="1">
    <citation type="submission" date="2016-08" db="EMBL/GenBank/DDBJ databases">
        <authorList>
            <consortium name="Pathogen Informatics"/>
        </authorList>
    </citation>
    <scope>NUCLEOTIDE SEQUENCE [LARGE SCALE GENOMIC DNA]</scope>
    <source>
        <strain evidence="9 10">AJ</strain>
    </source>
</reference>
<accession>A0A1C6X993</accession>
<feature type="compositionally biased region" description="Acidic residues" evidence="6">
    <location>
        <begin position="481"/>
        <end position="503"/>
    </location>
</feature>
<dbReference type="PROSITE" id="PS51192">
    <property type="entry name" value="HELICASE_ATP_BIND_1"/>
    <property type="match status" value="1"/>
</dbReference>
<dbReference type="SUPFAM" id="SSF81296">
    <property type="entry name" value="E set domains"/>
    <property type="match status" value="2"/>
</dbReference>
<keyword evidence="4 9" id="KW-0347">Helicase</keyword>
<dbReference type="InterPro" id="IPR035892">
    <property type="entry name" value="C2_domain_sf"/>
</dbReference>
<dbReference type="Gene3D" id="2.60.40.150">
    <property type="entry name" value="C2 domain"/>
    <property type="match status" value="2"/>
</dbReference>
<evidence type="ECO:0000259" key="7">
    <source>
        <dbReference type="PROSITE" id="PS51192"/>
    </source>
</evidence>
<dbReference type="FunFam" id="3.40.50.300:FF:003287">
    <property type="entry name" value="U5 small nuclear ribonucleoprotein 200 kDa helicase"/>
    <property type="match status" value="1"/>
</dbReference>
<dbReference type="Pfam" id="PF18149">
    <property type="entry name" value="Helicase_PWI"/>
    <property type="match status" value="1"/>
</dbReference>
<evidence type="ECO:0000256" key="4">
    <source>
        <dbReference type="ARBA" id="ARBA00022806"/>
    </source>
</evidence>
<dbReference type="SUPFAM" id="SSF158702">
    <property type="entry name" value="Sec63 N-terminal domain-like"/>
    <property type="match status" value="2"/>
</dbReference>
<keyword evidence="3 9" id="KW-0378">Hydrolase</keyword>
<dbReference type="EC" id="3.6.4.13" evidence="9"/>
<gene>
    <name evidence="9" type="primary">BRR2</name>
    <name evidence="9" type="ORF">PCHAJ_000088500</name>
</gene>
<dbReference type="PROSITE" id="PS51194">
    <property type="entry name" value="HELICASE_CTER"/>
    <property type="match status" value="1"/>
</dbReference>
<evidence type="ECO:0000256" key="1">
    <source>
        <dbReference type="ARBA" id="ARBA00022737"/>
    </source>
</evidence>
<dbReference type="PANTHER" id="PTHR47961:SF4">
    <property type="entry name" value="ACTIVATING SIGNAL COINTEGRATOR 1 COMPLEX SUBUNIT 3"/>
    <property type="match status" value="1"/>
</dbReference>
<feature type="region of interest" description="Disordered" evidence="6">
    <location>
        <begin position="19"/>
        <end position="73"/>
    </location>
</feature>
<dbReference type="GO" id="GO:0016787">
    <property type="term" value="F:hydrolase activity"/>
    <property type="evidence" value="ECO:0007669"/>
    <property type="project" value="UniProtKB-KW"/>
</dbReference>
<dbReference type="FunFam" id="3.40.50.300:FF:000062">
    <property type="entry name" value="U5 small nuclear ribonucleoprotein helicase"/>
    <property type="match status" value="1"/>
</dbReference>
<dbReference type="SMART" id="SM00973">
    <property type="entry name" value="Sec63"/>
    <property type="match status" value="2"/>
</dbReference>
<dbReference type="InterPro" id="IPR011545">
    <property type="entry name" value="DEAD/DEAH_box_helicase_dom"/>
</dbReference>
<feature type="compositionally biased region" description="Acidic residues" evidence="6">
    <location>
        <begin position="247"/>
        <end position="283"/>
    </location>
</feature>
<dbReference type="CDD" id="cd18795">
    <property type="entry name" value="SF2_C_Ski2"/>
    <property type="match status" value="1"/>
</dbReference>
<feature type="domain" description="Helicase ATP-binding" evidence="7">
    <location>
        <begin position="631"/>
        <end position="823"/>
    </location>
</feature>
<dbReference type="Gene3D" id="3.40.50.300">
    <property type="entry name" value="P-loop containing nucleotide triphosphate hydrolases"/>
    <property type="match status" value="4"/>
</dbReference>
<dbReference type="GO" id="GO:0005524">
    <property type="term" value="F:ATP binding"/>
    <property type="evidence" value="ECO:0007669"/>
    <property type="project" value="UniProtKB-KW"/>
</dbReference>
<dbReference type="GO" id="GO:0003724">
    <property type="term" value="F:RNA helicase activity"/>
    <property type="evidence" value="ECO:0007669"/>
    <property type="project" value="UniProtKB-EC"/>
</dbReference>
<dbReference type="InterPro" id="IPR048863">
    <property type="entry name" value="BRR2_plug"/>
</dbReference>
<proteinExistence type="predicted"/>
<dbReference type="Gene3D" id="1.10.10.10">
    <property type="entry name" value="Winged helix-like DNA-binding domain superfamily/Winged helix DNA-binding domain"/>
    <property type="match status" value="2"/>
</dbReference>
<dbReference type="InterPro" id="IPR036388">
    <property type="entry name" value="WH-like_DNA-bd_sf"/>
</dbReference>
<dbReference type="Pfam" id="PF00270">
    <property type="entry name" value="DEAD"/>
    <property type="match status" value="2"/>
</dbReference>
<dbReference type="Pfam" id="PF21188">
    <property type="entry name" value="BRR2_plug"/>
    <property type="match status" value="1"/>
</dbReference>
<dbReference type="GO" id="GO:0006397">
    <property type="term" value="P:mRNA processing"/>
    <property type="evidence" value="ECO:0007669"/>
    <property type="project" value="UniProtKB-ARBA"/>
</dbReference>
<dbReference type="PANTHER" id="PTHR47961">
    <property type="entry name" value="DNA POLYMERASE THETA, PUTATIVE (AFU_ORTHOLOGUE AFUA_1G05260)-RELATED"/>
    <property type="match status" value="1"/>
</dbReference>
<evidence type="ECO:0000313" key="9">
    <source>
        <dbReference type="EMBL" id="SCL99794.1"/>
    </source>
</evidence>
<feature type="compositionally biased region" description="Polar residues" evidence="6">
    <location>
        <begin position="28"/>
        <end position="37"/>
    </location>
</feature>
<dbReference type="FunFam" id="1.10.150.20:FF:000004">
    <property type="entry name" value="U5 small nuclear ribonucleoprotein helicase"/>
    <property type="match status" value="1"/>
</dbReference>
<name>A0A1C6X993_PLACU</name>
<dbReference type="InterPro" id="IPR014756">
    <property type="entry name" value="Ig_E-set"/>
</dbReference>
<feature type="compositionally biased region" description="Basic and acidic residues" evidence="6">
    <location>
        <begin position="47"/>
        <end position="73"/>
    </location>
</feature>